<dbReference type="GO" id="GO:0005737">
    <property type="term" value="C:cytoplasm"/>
    <property type="evidence" value="ECO:0007669"/>
    <property type="project" value="TreeGrafter"/>
</dbReference>
<evidence type="ECO:0000313" key="7">
    <source>
        <dbReference type="Proteomes" id="UP000294292"/>
    </source>
</evidence>
<dbReference type="FunFam" id="3.30.70.120:FF:000006">
    <property type="entry name" value="GTP cyclohydrolase 1 type 2 homolog"/>
    <property type="match status" value="1"/>
</dbReference>
<dbReference type="RefSeq" id="WP_134209555.1">
    <property type="nucleotide sequence ID" value="NZ_CP038015.1"/>
</dbReference>
<dbReference type="EMBL" id="CP038015">
    <property type="protein sequence ID" value="QBP40884.1"/>
    <property type="molecule type" value="Genomic_DNA"/>
</dbReference>
<evidence type="ECO:0000313" key="6">
    <source>
        <dbReference type="EMBL" id="QBP40884.1"/>
    </source>
</evidence>
<feature type="binding site" evidence="5">
    <location>
        <position position="335"/>
    </location>
    <ligand>
        <name>a divalent metal cation</name>
        <dbReference type="ChEBI" id="CHEBI:60240"/>
        <label>1</label>
    </ligand>
</feature>
<dbReference type="NCBIfam" id="TIGR00486">
    <property type="entry name" value="YbgI_SA1388"/>
    <property type="match status" value="1"/>
</dbReference>
<dbReference type="InterPro" id="IPR002678">
    <property type="entry name" value="DUF34/NIF3"/>
</dbReference>
<dbReference type="KEGG" id="panc:E2636_06990"/>
<feature type="binding site" evidence="5">
    <location>
        <position position="67"/>
    </location>
    <ligand>
        <name>a divalent metal cation</name>
        <dbReference type="ChEBI" id="CHEBI:60240"/>
        <label>1</label>
    </ligand>
</feature>
<dbReference type="Gene3D" id="3.30.70.120">
    <property type="match status" value="1"/>
</dbReference>
<evidence type="ECO:0000256" key="4">
    <source>
        <dbReference type="PIRNR" id="PIRNR037489"/>
    </source>
</evidence>
<comment type="similarity">
    <text evidence="1 4">Belongs to the GTP cyclohydrolase I type 2/NIF3 family.</text>
</comment>
<feature type="binding site" evidence="5">
    <location>
        <position position="332"/>
    </location>
    <ligand>
        <name>a divalent metal cation</name>
        <dbReference type="ChEBI" id="CHEBI:60240"/>
        <label>1</label>
    </ligand>
</feature>
<dbReference type="GO" id="GO:0046872">
    <property type="term" value="F:metal ion binding"/>
    <property type="evidence" value="ECO:0007669"/>
    <property type="project" value="UniProtKB-UniRule"/>
</dbReference>
<dbReference type="PANTHER" id="PTHR13799">
    <property type="entry name" value="NGG1 INTERACTING FACTOR 3"/>
    <property type="match status" value="1"/>
</dbReference>
<dbReference type="PIRSF" id="PIRSF037489">
    <property type="entry name" value="UCP037489_NIF3_YqfO"/>
    <property type="match status" value="1"/>
</dbReference>
<keyword evidence="3 4" id="KW-0479">Metal-binding</keyword>
<dbReference type="SUPFAM" id="SSF102705">
    <property type="entry name" value="NIF3 (NGG1p interacting factor 3)-like"/>
    <property type="match status" value="1"/>
</dbReference>
<dbReference type="InterPro" id="IPR036069">
    <property type="entry name" value="DUF34/NIF3_sf"/>
</dbReference>
<evidence type="ECO:0000256" key="1">
    <source>
        <dbReference type="ARBA" id="ARBA00006964"/>
    </source>
</evidence>
<keyword evidence="7" id="KW-1185">Reference proteome</keyword>
<evidence type="ECO:0000256" key="3">
    <source>
        <dbReference type="ARBA" id="ARBA00022723"/>
    </source>
</evidence>
<dbReference type="InterPro" id="IPR017221">
    <property type="entry name" value="DUF34/NIF3_bac"/>
</dbReference>
<dbReference type="FunFam" id="3.40.1390.30:FF:000001">
    <property type="entry name" value="GTP cyclohydrolase 1 type 2"/>
    <property type="match status" value="1"/>
</dbReference>
<dbReference type="PANTHER" id="PTHR13799:SF14">
    <property type="entry name" value="GTP CYCLOHYDROLASE 1 TYPE 2 HOMOLOG"/>
    <property type="match status" value="1"/>
</dbReference>
<dbReference type="InterPro" id="IPR015867">
    <property type="entry name" value="N-reg_PII/ATP_PRibTrfase_C"/>
</dbReference>
<dbReference type="AlphaFoldDB" id="A0A4P6ZX96"/>
<accession>A0A4P6ZX96</accession>
<feature type="binding site" evidence="5">
    <location>
        <position position="106"/>
    </location>
    <ligand>
        <name>a divalent metal cation</name>
        <dbReference type="ChEBI" id="CHEBI:60240"/>
        <label>1</label>
    </ligand>
</feature>
<reference evidence="6 7" key="1">
    <citation type="submission" date="2019-03" db="EMBL/GenBank/DDBJ databases">
        <title>Complete genome sequence of Paenisporosarcina antarctica CGMCC 1.6503T.</title>
        <authorList>
            <person name="Rong J.-C."/>
            <person name="Chi N.-Y."/>
            <person name="Zhang Q.-F."/>
        </authorList>
    </citation>
    <scope>NUCLEOTIDE SEQUENCE [LARGE SCALE GENOMIC DNA]</scope>
    <source>
        <strain evidence="6 7">CGMCC 1.6503</strain>
    </source>
</reference>
<evidence type="ECO:0000256" key="5">
    <source>
        <dbReference type="PIRSR" id="PIRSR602678-1"/>
    </source>
</evidence>
<evidence type="ECO:0000256" key="2">
    <source>
        <dbReference type="ARBA" id="ARBA00022112"/>
    </source>
</evidence>
<dbReference type="Gene3D" id="3.40.1390.30">
    <property type="entry name" value="NIF3 (NGG1p interacting factor 3)-like"/>
    <property type="match status" value="1"/>
</dbReference>
<dbReference type="Pfam" id="PF01784">
    <property type="entry name" value="DUF34_NIF3"/>
    <property type="match status" value="1"/>
</dbReference>
<dbReference type="OrthoDB" id="9792792at2"/>
<feature type="binding site" evidence="5">
    <location>
        <position position="68"/>
    </location>
    <ligand>
        <name>a divalent metal cation</name>
        <dbReference type="ChEBI" id="CHEBI:60240"/>
        <label>1</label>
    </ligand>
</feature>
<dbReference type="Proteomes" id="UP000294292">
    <property type="component" value="Chromosome"/>
</dbReference>
<name>A0A4P6ZX96_9BACL</name>
<sequence>MKIVNGHELIQLFESWSPKSFALKDDPIGLHIGQLNSQVQNALVTLDVTLDVVQEAIDQNCQLILAHHPPIYRPLKNLRTDTPSGKMFSLCIKHDIAVYAAHTNLDVAPGGVNDLLAEALELQQIKFLDETYAEPLMKLAVYVPSIHAKELREQLAVVGAGQIGNYDSCSFSSSGTGRFKPLVGSNPVIGSINSLEELEEEKVEVVFASSMKSKILKTMYAIHPYEEVAFDLWTLESKTGKQGIGRVGFLKQPMSLDLFAEKVKQQLSVPFVRVVGEATTIIRKVAVLGGDGNKYIHTAKRAGADVLITGDLYFHVAQDAQALGLSVIDPGHHVESIMKTGVSEKMNKMCEDKKYACTFIASKISTEPFRQL</sequence>
<proteinExistence type="inferred from homology"/>
<organism evidence="6 7">
    <name type="scientific">Paenisporosarcina antarctica</name>
    <dbReference type="NCBI Taxonomy" id="417367"/>
    <lineage>
        <taxon>Bacteria</taxon>
        <taxon>Bacillati</taxon>
        <taxon>Bacillota</taxon>
        <taxon>Bacilli</taxon>
        <taxon>Bacillales</taxon>
        <taxon>Caryophanaceae</taxon>
        <taxon>Paenisporosarcina</taxon>
    </lineage>
</organism>
<protein>
    <recommendedName>
        <fullName evidence="2 4">GTP cyclohydrolase 1 type 2 homolog</fullName>
    </recommendedName>
</protein>
<gene>
    <name evidence="6" type="ORF">E2636_06990</name>
</gene>